<reference evidence="1" key="2">
    <citation type="journal article" date="2015" name="Fish Shellfish Immunol.">
        <title>Early steps in the European eel (Anguilla anguilla)-Vibrio vulnificus interaction in the gills: Role of the RtxA13 toxin.</title>
        <authorList>
            <person name="Callol A."/>
            <person name="Pajuelo D."/>
            <person name="Ebbesson L."/>
            <person name="Teles M."/>
            <person name="MacKenzie S."/>
            <person name="Amaro C."/>
        </authorList>
    </citation>
    <scope>NUCLEOTIDE SEQUENCE</scope>
</reference>
<sequence length="19" mass="2114">MENQIILPFSPVRACLPAN</sequence>
<evidence type="ECO:0000313" key="1">
    <source>
        <dbReference type="EMBL" id="JAH13836.1"/>
    </source>
</evidence>
<accession>A0A0E9QAE6</accession>
<reference evidence="1" key="1">
    <citation type="submission" date="2014-11" db="EMBL/GenBank/DDBJ databases">
        <authorList>
            <person name="Amaro Gonzalez C."/>
        </authorList>
    </citation>
    <scope>NUCLEOTIDE SEQUENCE</scope>
</reference>
<protein>
    <submittedName>
        <fullName evidence="1">Uncharacterized protein</fullName>
    </submittedName>
</protein>
<organism evidence="1">
    <name type="scientific">Anguilla anguilla</name>
    <name type="common">European freshwater eel</name>
    <name type="synonym">Muraena anguilla</name>
    <dbReference type="NCBI Taxonomy" id="7936"/>
    <lineage>
        <taxon>Eukaryota</taxon>
        <taxon>Metazoa</taxon>
        <taxon>Chordata</taxon>
        <taxon>Craniata</taxon>
        <taxon>Vertebrata</taxon>
        <taxon>Euteleostomi</taxon>
        <taxon>Actinopterygii</taxon>
        <taxon>Neopterygii</taxon>
        <taxon>Teleostei</taxon>
        <taxon>Anguilliformes</taxon>
        <taxon>Anguillidae</taxon>
        <taxon>Anguilla</taxon>
    </lineage>
</organism>
<proteinExistence type="predicted"/>
<dbReference type="AlphaFoldDB" id="A0A0E9QAE6"/>
<dbReference type="EMBL" id="GBXM01094741">
    <property type="protein sequence ID" value="JAH13836.1"/>
    <property type="molecule type" value="Transcribed_RNA"/>
</dbReference>
<name>A0A0E9QAE6_ANGAN</name>